<dbReference type="Proteomes" id="UP001214043">
    <property type="component" value="Chromosome"/>
</dbReference>
<evidence type="ECO:0000259" key="16">
    <source>
        <dbReference type="PROSITE" id="PS50109"/>
    </source>
</evidence>
<evidence type="ECO:0000256" key="5">
    <source>
        <dbReference type="ARBA" id="ARBA00022519"/>
    </source>
</evidence>
<dbReference type="InterPro" id="IPR036890">
    <property type="entry name" value="HATPase_C_sf"/>
</dbReference>
<evidence type="ECO:0000256" key="13">
    <source>
        <dbReference type="ARBA" id="ARBA00023012"/>
    </source>
</evidence>
<evidence type="ECO:0000256" key="4">
    <source>
        <dbReference type="ARBA" id="ARBA00022475"/>
    </source>
</evidence>
<dbReference type="GO" id="GO:0005524">
    <property type="term" value="F:ATP binding"/>
    <property type="evidence" value="ECO:0007669"/>
    <property type="project" value="UniProtKB-KW"/>
</dbReference>
<keyword evidence="4" id="KW-1003">Cell membrane</keyword>
<dbReference type="InterPro" id="IPR004358">
    <property type="entry name" value="Sig_transdc_His_kin-like_C"/>
</dbReference>
<evidence type="ECO:0000256" key="1">
    <source>
        <dbReference type="ARBA" id="ARBA00000085"/>
    </source>
</evidence>
<keyword evidence="11 18" id="KW-0067">ATP-binding</keyword>
<evidence type="ECO:0000256" key="6">
    <source>
        <dbReference type="ARBA" id="ARBA00022553"/>
    </source>
</evidence>
<dbReference type="Pfam" id="PF02518">
    <property type="entry name" value="HATPase_c"/>
    <property type="match status" value="1"/>
</dbReference>
<dbReference type="InterPro" id="IPR003594">
    <property type="entry name" value="HATPase_dom"/>
</dbReference>
<dbReference type="KEGG" id="hfl:PUV54_11560"/>
<keyword evidence="5" id="KW-0997">Cell inner membrane</keyword>
<dbReference type="Pfam" id="PF00512">
    <property type="entry name" value="HisKA"/>
    <property type="match status" value="1"/>
</dbReference>
<feature type="transmembrane region" description="Helical" evidence="15">
    <location>
        <begin position="158"/>
        <end position="178"/>
    </location>
</feature>
<dbReference type="InterPro" id="IPR005467">
    <property type="entry name" value="His_kinase_dom"/>
</dbReference>
<organism evidence="18 19">
    <name type="scientific">Hyphococcus flavus</name>
    <dbReference type="NCBI Taxonomy" id="1866326"/>
    <lineage>
        <taxon>Bacteria</taxon>
        <taxon>Pseudomonadati</taxon>
        <taxon>Pseudomonadota</taxon>
        <taxon>Alphaproteobacteria</taxon>
        <taxon>Parvularculales</taxon>
        <taxon>Parvularculaceae</taxon>
        <taxon>Hyphococcus</taxon>
    </lineage>
</organism>
<keyword evidence="7" id="KW-0808">Transferase</keyword>
<evidence type="ECO:0000256" key="12">
    <source>
        <dbReference type="ARBA" id="ARBA00022989"/>
    </source>
</evidence>
<evidence type="ECO:0000256" key="2">
    <source>
        <dbReference type="ARBA" id="ARBA00004429"/>
    </source>
</evidence>
<dbReference type="EMBL" id="CP118166">
    <property type="protein sequence ID" value="WDI30591.1"/>
    <property type="molecule type" value="Genomic_DNA"/>
</dbReference>
<feature type="domain" description="HAMP" evidence="17">
    <location>
        <begin position="179"/>
        <end position="231"/>
    </location>
</feature>
<keyword evidence="12 15" id="KW-1133">Transmembrane helix</keyword>
<keyword evidence="13" id="KW-0902">Two-component regulatory system</keyword>
<accession>A0AAE9ZGU3</accession>
<dbReference type="InterPro" id="IPR003660">
    <property type="entry name" value="HAMP_dom"/>
</dbReference>
<dbReference type="SMART" id="SM00304">
    <property type="entry name" value="HAMP"/>
    <property type="match status" value="1"/>
</dbReference>
<evidence type="ECO:0000256" key="9">
    <source>
        <dbReference type="ARBA" id="ARBA00022741"/>
    </source>
</evidence>
<keyword evidence="9" id="KW-0547">Nucleotide-binding</keyword>
<comment type="subcellular location">
    <subcellularLocation>
        <location evidence="2">Cell inner membrane</location>
        <topology evidence="2">Multi-pass membrane protein</topology>
    </subcellularLocation>
</comment>
<evidence type="ECO:0000259" key="17">
    <source>
        <dbReference type="PROSITE" id="PS50885"/>
    </source>
</evidence>
<dbReference type="InterPro" id="IPR003661">
    <property type="entry name" value="HisK_dim/P_dom"/>
</dbReference>
<keyword evidence="14 15" id="KW-0472">Membrane</keyword>
<sequence length="436" mass="49357">MIRRYFPKSLYARILLIVILPIFITQSLVTYIFFVRHWDLVTANLSENVAGQIALISRQYENAETDTERTQLMNEALEDLDIRVRYAPAMQIPEDNQLARFNVYNATLDRRLRRALAWPYWMNTQSWPNDVEIRVQLGDGALIFFAQRDRVFATTGPIFLFWLIATSILIGATAIIFMRNQVRSILRLANAAEAFGRGRDSPDYRPTGATEVRKAGYAFIAMRERIKRHLEQRTAMLAGVSHDLRTPLTRIKLALAMQPNGDEINALRSDVLEMEKMVEAYLDFARNEAVDEEPKSFRVASLFDEITSNVERSGRCIIAAAPSNVSITARRSALHRATSNLVNNGLRYADNVWLSARRTDRFVEITVDDDGPGIAPEQYEDVFKPFVRLDAARNQNESGVGMGLTIVRDVARAHGGDVSLDKSDYGGLKATIRLPI</sequence>
<dbReference type="SMART" id="SM00387">
    <property type="entry name" value="HATPase_c"/>
    <property type="match status" value="1"/>
</dbReference>
<gene>
    <name evidence="18" type="ORF">PUV54_11560</name>
</gene>
<evidence type="ECO:0000256" key="8">
    <source>
        <dbReference type="ARBA" id="ARBA00022692"/>
    </source>
</evidence>
<reference evidence="18" key="1">
    <citation type="submission" date="2023-02" db="EMBL/GenBank/DDBJ databases">
        <title>Genome sequence of Hyphococcus flavus.</title>
        <authorList>
            <person name="Rong J.-C."/>
            <person name="Zhao Q."/>
            <person name="Yi M."/>
            <person name="Wu J.-Y."/>
        </authorList>
    </citation>
    <scope>NUCLEOTIDE SEQUENCE</scope>
    <source>
        <strain evidence="18">MCCC 1K03223</strain>
    </source>
</reference>
<dbReference type="SUPFAM" id="SSF55874">
    <property type="entry name" value="ATPase domain of HSP90 chaperone/DNA topoisomerase II/histidine kinase"/>
    <property type="match status" value="1"/>
</dbReference>
<feature type="domain" description="Histidine kinase" evidence="16">
    <location>
        <begin position="239"/>
        <end position="436"/>
    </location>
</feature>
<dbReference type="InterPro" id="IPR050980">
    <property type="entry name" value="2C_sensor_his_kinase"/>
</dbReference>
<dbReference type="Gene3D" id="3.30.565.10">
    <property type="entry name" value="Histidine kinase-like ATPase, C-terminal domain"/>
    <property type="match status" value="1"/>
</dbReference>
<keyword evidence="8 15" id="KW-0812">Transmembrane</keyword>
<dbReference type="PANTHER" id="PTHR44936">
    <property type="entry name" value="SENSOR PROTEIN CREC"/>
    <property type="match status" value="1"/>
</dbReference>
<keyword evidence="19" id="KW-1185">Reference proteome</keyword>
<evidence type="ECO:0000256" key="15">
    <source>
        <dbReference type="SAM" id="Phobius"/>
    </source>
</evidence>
<evidence type="ECO:0000256" key="11">
    <source>
        <dbReference type="ARBA" id="ARBA00022840"/>
    </source>
</evidence>
<dbReference type="Gene3D" id="1.10.287.130">
    <property type="match status" value="1"/>
</dbReference>
<evidence type="ECO:0000256" key="7">
    <source>
        <dbReference type="ARBA" id="ARBA00022679"/>
    </source>
</evidence>
<dbReference type="PANTHER" id="PTHR44936:SF5">
    <property type="entry name" value="SENSOR HISTIDINE KINASE ENVZ"/>
    <property type="match status" value="1"/>
</dbReference>
<evidence type="ECO:0000256" key="14">
    <source>
        <dbReference type="ARBA" id="ARBA00023136"/>
    </source>
</evidence>
<keyword evidence="6" id="KW-0597">Phosphoprotein</keyword>
<dbReference type="PROSITE" id="PS50109">
    <property type="entry name" value="HIS_KIN"/>
    <property type="match status" value="1"/>
</dbReference>
<keyword evidence="10" id="KW-0418">Kinase</keyword>
<feature type="transmembrane region" description="Helical" evidence="15">
    <location>
        <begin position="12"/>
        <end position="34"/>
    </location>
</feature>
<evidence type="ECO:0000313" key="18">
    <source>
        <dbReference type="EMBL" id="WDI30591.1"/>
    </source>
</evidence>
<evidence type="ECO:0000256" key="10">
    <source>
        <dbReference type="ARBA" id="ARBA00022777"/>
    </source>
</evidence>
<dbReference type="PROSITE" id="PS50885">
    <property type="entry name" value="HAMP"/>
    <property type="match status" value="1"/>
</dbReference>
<dbReference type="AlphaFoldDB" id="A0AAE9ZGU3"/>
<dbReference type="EC" id="2.7.13.3" evidence="3"/>
<protein>
    <recommendedName>
        <fullName evidence="3">histidine kinase</fullName>
        <ecNumber evidence="3">2.7.13.3</ecNumber>
    </recommendedName>
</protein>
<dbReference type="CDD" id="cd00082">
    <property type="entry name" value="HisKA"/>
    <property type="match status" value="1"/>
</dbReference>
<dbReference type="SUPFAM" id="SSF47384">
    <property type="entry name" value="Homodimeric domain of signal transducing histidine kinase"/>
    <property type="match status" value="1"/>
</dbReference>
<proteinExistence type="predicted"/>
<dbReference type="SMART" id="SM00388">
    <property type="entry name" value="HisKA"/>
    <property type="match status" value="1"/>
</dbReference>
<evidence type="ECO:0000313" key="19">
    <source>
        <dbReference type="Proteomes" id="UP001214043"/>
    </source>
</evidence>
<dbReference type="GO" id="GO:0005886">
    <property type="term" value="C:plasma membrane"/>
    <property type="evidence" value="ECO:0007669"/>
    <property type="project" value="UniProtKB-SubCell"/>
</dbReference>
<dbReference type="InterPro" id="IPR036097">
    <property type="entry name" value="HisK_dim/P_sf"/>
</dbReference>
<comment type="catalytic activity">
    <reaction evidence="1">
        <text>ATP + protein L-histidine = ADP + protein N-phospho-L-histidine.</text>
        <dbReference type="EC" id="2.7.13.3"/>
    </reaction>
</comment>
<name>A0AAE9ZGU3_9PROT</name>
<dbReference type="GO" id="GO:0000155">
    <property type="term" value="F:phosphorelay sensor kinase activity"/>
    <property type="evidence" value="ECO:0007669"/>
    <property type="project" value="InterPro"/>
</dbReference>
<dbReference type="RefSeq" id="WP_274492399.1">
    <property type="nucleotide sequence ID" value="NZ_CP118166.1"/>
</dbReference>
<dbReference type="PRINTS" id="PR00344">
    <property type="entry name" value="BCTRLSENSOR"/>
</dbReference>
<evidence type="ECO:0000256" key="3">
    <source>
        <dbReference type="ARBA" id="ARBA00012438"/>
    </source>
</evidence>